<feature type="region of interest" description="Disordered" evidence="1">
    <location>
        <begin position="396"/>
        <end position="429"/>
    </location>
</feature>
<feature type="region of interest" description="Disordered" evidence="1">
    <location>
        <begin position="357"/>
        <end position="384"/>
    </location>
</feature>
<accession>A0A845LIM8</accession>
<keyword evidence="2" id="KW-0812">Transmembrane</keyword>
<dbReference type="Gene3D" id="3.30.70.60">
    <property type="match status" value="1"/>
</dbReference>
<evidence type="ECO:0000256" key="1">
    <source>
        <dbReference type="SAM" id="MobiDB-lite"/>
    </source>
</evidence>
<evidence type="ECO:0000313" key="4">
    <source>
        <dbReference type="Proteomes" id="UP000471031"/>
    </source>
</evidence>
<keyword evidence="4" id="KW-1185">Reference proteome</keyword>
<dbReference type="InterPro" id="IPR007445">
    <property type="entry name" value="PilO"/>
</dbReference>
<dbReference type="GO" id="GO:0043683">
    <property type="term" value="P:type IV pilus assembly"/>
    <property type="evidence" value="ECO:0007669"/>
    <property type="project" value="InterPro"/>
</dbReference>
<dbReference type="RefSeq" id="WP_161261864.1">
    <property type="nucleotide sequence ID" value="NZ_JAFBDC010000013.1"/>
</dbReference>
<name>A0A845LIM8_HELGE</name>
<dbReference type="InterPro" id="IPR014717">
    <property type="entry name" value="Transl_elong_EF1B/ribsomal_bS6"/>
</dbReference>
<evidence type="ECO:0000313" key="3">
    <source>
        <dbReference type="EMBL" id="MZP43293.1"/>
    </source>
</evidence>
<feature type="compositionally biased region" description="Low complexity" evidence="1">
    <location>
        <begin position="367"/>
        <end position="384"/>
    </location>
</feature>
<evidence type="ECO:0000256" key="2">
    <source>
        <dbReference type="SAM" id="Phobius"/>
    </source>
</evidence>
<sequence>MKGPKFPRFSRWFSFKASQGGASSLVAWFKNQSRQLFPHTSQGEASWWSARTQREKVLLSIFGATVVSASLYIFVLEGQLDEFTVLSNELPASKQKLESAKVRIANLSQLEQQLADSRTRNSQLFRAYPSELSTGSMAVLVGEAAKAANVSVKYFVPKSKLERPDSNGKLVAETPVSMVVEGTFDALVDFSARLENLRGGALVRNFAFTWENREKEKETKSKDKGSDGKKDSVNVLLELIDVVVTTFSKTPSGDVDVQQKSVGNVTTRLPRAAYPPDSKNKPKTTILNAAFTVSFFEVGLGGSPDAVDLEQYRLGRPNPFEPHVWDDTNPWLHDIGDIPASQWQNGATTQGTWPAIGPGAGSGMGSGAKPKASGESTLPSIPSIPSLPNIPGFPFLPSLTPNASKGGAAPVLSPIPLRPPQQGGAGASG</sequence>
<comment type="caution">
    <text evidence="3">The sequence shown here is derived from an EMBL/GenBank/DDBJ whole genome shotgun (WGS) entry which is preliminary data.</text>
</comment>
<dbReference type="Pfam" id="PF04350">
    <property type="entry name" value="PilO"/>
    <property type="match status" value="1"/>
</dbReference>
<reference evidence="3 4" key="1">
    <citation type="submission" date="2020-01" db="EMBL/GenBank/DDBJ databases">
        <title>Whole genome sequence of Heliobacterium gestii DSM 11169.</title>
        <authorList>
            <person name="Kyndt J.A."/>
            <person name="Meyer T.E."/>
        </authorList>
    </citation>
    <scope>NUCLEOTIDE SEQUENCE [LARGE SCALE GENOMIC DNA]</scope>
    <source>
        <strain evidence="3 4">DSM 11169</strain>
    </source>
</reference>
<organism evidence="3 4">
    <name type="scientific">Heliomicrobium gestii</name>
    <name type="common">Heliobacterium gestii</name>
    <dbReference type="NCBI Taxonomy" id="2699"/>
    <lineage>
        <taxon>Bacteria</taxon>
        <taxon>Bacillati</taxon>
        <taxon>Bacillota</taxon>
        <taxon>Clostridia</taxon>
        <taxon>Eubacteriales</taxon>
        <taxon>Heliobacteriaceae</taxon>
        <taxon>Heliomicrobium</taxon>
    </lineage>
</organism>
<gene>
    <name evidence="3" type="primary">pilO</name>
    <name evidence="3" type="ORF">GTO89_09605</name>
</gene>
<protein>
    <submittedName>
        <fullName evidence="3">Type 4a pilus biogenesis protein PilO</fullName>
    </submittedName>
</protein>
<dbReference type="Proteomes" id="UP000471031">
    <property type="component" value="Unassembled WGS sequence"/>
</dbReference>
<proteinExistence type="predicted"/>
<feature type="transmembrane region" description="Helical" evidence="2">
    <location>
        <begin position="57"/>
        <end position="75"/>
    </location>
</feature>
<dbReference type="AlphaFoldDB" id="A0A845LIM8"/>
<keyword evidence="2" id="KW-1133">Transmembrane helix</keyword>
<dbReference type="EMBL" id="WXEX01000007">
    <property type="protein sequence ID" value="MZP43293.1"/>
    <property type="molecule type" value="Genomic_DNA"/>
</dbReference>
<keyword evidence="2" id="KW-0472">Membrane</keyword>
<dbReference type="GO" id="GO:0043107">
    <property type="term" value="P:type IV pilus-dependent motility"/>
    <property type="evidence" value="ECO:0007669"/>
    <property type="project" value="InterPro"/>
</dbReference>
<dbReference type="OrthoDB" id="2080898at2"/>